<dbReference type="OrthoDB" id="9807486at2"/>
<accession>A0A2D2B1W0</accession>
<name>A0A2D2B1W0_9CAUL</name>
<evidence type="ECO:0000256" key="1">
    <source>
        <dbReference type="ARBA" id="ARBA00009600"/>
    </source>
</evidence>
<comment type="similarity">
    <text evidence="1 2">Belongs to the UPF0301 (AlgH) family.</text>
</comment>
<dbReference type="PANTHER" id="PTHR30327">
    <property type="entry name" value="UNCHARACTERIZED PROTEIN YQGE"/>
    <property type="match status" value="1"/>
</dbReference>
<dbReference type="SUPFAM" id="SSF143456">
    <property type="entry name" value="VC0467-like"/>
    <property type="match status" value="1"/>
</dbReference>
<dbReference type="Gene3D" id="3.40.1740.10">
    <property type="entry name" value="VC0467-like"/>
    <property type="match status" value="1"/>
</dbReference>
<reference evidence="3 4" key="1">
    <citation type="submission" date="2017-10" db="EMBL/GenBank/DDBJ databases">
        <title>Genome sequence of Caulobacter mirabilis FWC38.</title>
        <authorList>
            <person name="Fiebig A."/>
            <person name="Crosson S."/>
        </authorList>
    </citation>
    <scope>NUCLEOTIDE SEQUENCE [LARGE SCALE GENOMIC DNA]</scope>
    <source>
        <strain evidence="3 4">FWC 38</strain>
    </source>
</reference>
<dbReference type="RefSeq" id="WP_099623488.1">
    <property type="nucleotide sequence ID" value="NZ_CP024201.1"/>
</dbReference>
<protein>
    <recommendedName>
        <fullName evidence="2">UPF0301 protein CSW64_18530</fullName>
    </recommendedName>
</protein>
<evidence type="ECO:0000313" key="3">
    <source>
        <dbReference type="EMBL" id="ATQ44240.1"/>
    </source>
</evidence>
<dbReference type="HAMAP" id="MF_00758">
    <property type="entry name" value="UPF0301"/>
    <property type="match status" value="1"/>
</dbReference>
<organism evidence="3 4">
    <name type="scientific">Caulobacter mirabilis</name>
    <dbReference type="NCBI Taxonomy" id="69666"/>
    <lineage>
        <taxon>Bacteria</taxon>
        <taxon>Pseudomonadati</taxon>
        <taxon>Pseudomonadota</taxon>
        <taxon>Alphaproteobacteria</taxon>
        <taxon>Caulobacterales</taxon>
        <taxon>Caulobacteraceae</taxon>
        <taxon>Caulobacter</taxon>
    </lineage>
</organism>
<keyword evidence="4" id="KW-1185">Reference proteome</keyword>
<dbReference type="KEGG" id="cmb:CSW64_18530"/>
<dbReference type="PANTHER" id="PTHR30327:SF1">
    <property type="entry name" value="UPF0301 PROTEIN YQGE"/>
    <property type="match status" value="1"/>
</dbReference>
<dbReference type="Pfam" id="PF02622">
    <property type="entry name" value="DUF179"/>
    <property type="match status" value="1"/>
</dbReference>
<sequence>MSELPSSEFLAGRMLIAMPGIGDPRFERAVVFLCSHDDEHAIGLAVNRPVDGLTLSGLFEKIGIDQPIRRVADEPVLVGGPVERERGFVLHTDDYLCEGVSLPVSDGLALTTTRDILQAMSGEAAPRKAFLALGYAGWGPGQLDREVRESVWLVCDPDEALLFGDDHDHKWSHALSKLGISPEMLAMEGGRA</sequence>
<dbReference type="EMBL" id="CP024201">
    <property type="protein sequence ID" value="ATQ44240.1"/>
    <property type="molecule type" value="Genomic_DNA"/>
</dbReference>
<dbReference type="Proteomes" id="UP000228945">
    <property type="component" value="Chromosome"/>
</dbReference>
<gene>
    <name evidence="3" type="ORF">CSW64_18530</name>
</gene>
<dbReference type="InterPro" id="IPR003774">
    <property type="entry name" value="AlgH-like"/>
</dbReference>
<dbReference type="AlphaFoldDB" id="A0A2D2B1W0"/>
<evidence type="ECO:0000313" key="4">
    <source>
        <dbReference type="Proteomes" id="UP000228945"/>
    </source>
</evidence>
<dbReference type="GO" id="GO:0005829">
    <property type="term" value="C:cytosol"/>
    <property type="evidence" value="ECO:0007669"/>
    <property type="project" value="TreeGrafter"/>
</dbReference>
<proteinExistence type="inferred from homology"/>
<evidence type="ECO:0000256" key="2">
    <source>
        <dbReference type="HAMAP-Rule" id="MF_00758"/>
    </source>
</evidence>